<organism evidence="7 8">
    <name type="scientific">Haematobacter missouriensis</name>
    <dbReference type="NCBI Taxonomy" id="366616"/>
    <lineage>
        <taxon>Bacteria</taxon>
        <taxon>Pseudomonadati</taxon>
        <taxon>Pseudomonadota</taxon>
        <taxon>Alphaproteobacteria</taxon>
        <taxon>Rhodobacterales</taxon>
        <taxon>Paracoccaceae</taxon>
        <taxon>Haematobacter</taxon>
    </lineage>
</organism>
<feature type="chain" id="PRO_5011284886" evidence="4">
    <location>
        <begin position="26"/>
        <end position="407"/>
    </location>
</feature>
<evidence type="ECO:0000256" key="4">
    <source>
        <dbReference type="SAM" id="SignalP"/>
    </source>
</evidence>
<evidence type="ECO:0000313" key="6">
    <source>
        <dbReference type="EMBL" id="OWJ74447.1"/>
    </source>
</evidence>
<dbReference type="InterPro" id="IPR028082">
    <property type="entry name" value="Peripla_BP_I"/>
</dbReference>
<feature type="signal peptide" evidence="4">
    <location>
        <begin position="1"/>
        <end position="25"/>
    </location>
</feature>
<keyword evidence="9" id="KW-1185">Reference proteome</keyword>
<keyword evidence="3" id="KW-0029">Amino-acid transport</keyword>
<dbReference type="Proteomes" id="UP000196640">
    <property type="component" value="Unassembled WGS sequence"/>
</dbReference>
<sequence length="407" mass="42741">MKNTLMTGVAALALIAGSLAGSVAAQEAKISDGKVKIGVLNDQSGVYADTTGRTSYQAALVAVEEFGGTVLGMPIEVITADHQNKPDVASNIARQWYDTEQVDMITDLPNSAVALAVVGLSKDARKITMVTGGGAADISGKACTPYNFHWAYDTTMLSNVVGGALVAEGGDSWFFLTSDYAFGHNLEASTTKVVEEKGGKVLGSVRHPIGTTDYSSFLLQAQASGAKVVGLASAGLDTQSAIKQASEFGIVQGGQRMAALLFTLPEVRGIGVAAGQGLVLAESYYWDANDISRELGERIKAKAGVYPNMIHAGTYSAVLQYLKAIEAAGTDDPDAVAAKLHEMPVKDSFTQNGVVWPNGRMASDVYLIEVKKPEEMKGDSDFYNILATVPGKDAYPDPKTTGCPLAQ</sequence>
<reference evidence="8 9" key="1">
    <citation type="submission" date="2016-11" db="EMBL/GenBank/DDBJ databases">
        <title>Comparison of Traditional DNA-DNA Hybridization with In Silico Genomic Analysis.</title>
        <authorList>
            <person name="Nicholson A.C."/>
            <person name="Sammons S."/>
            <person name="Humrighouse B.W."/>
            <person name="Graziano J."/>
            <person name="Lasker B."/>
            <person name="Whitney A.M."/>
            <person name="Mcquiston J.R."/>
        </authorList>
    </citation>
    <scope>NUCLEOTIDE SEQUENCE [LARGE SCALE GENOMIC DNA]</scope>
    <source>
        <strain evidence="6 9">H1892</strain>
        <strain evidence="7 8">H2381</strain>
    </source>
</reference>
<keyword evidence="2 4" id="KW-0732">Signal</keyword>
<evidence type="ECO:0000313" key="9">
    <source>
        <dbReference type="Proteomes" id="UP000214673"/>
    </source>
</evidence>
<protein>
    <submittedName>
        <fullName evidence="7">ABC transporter permease</fullName>
    </submittedName>
</protein>
<feature type="domain" description="Leucine-binding protein" evidence="5">
    <location>
        <begin position="34"/>
        <end position="371"/>
    </location>
</feature>
<evidence type="ECO:0000256" key="2">
    <source>
        <dbReference type="ARBA" id="ARBA00022729"/>
    </source>
</evidence>
<gene>
    <name evidence="7" type="ORF">CDV52_12710</name>
    <name evidence="6" type="ORF">CDV53_13590</name>
</gene>
<dbReference type="GO" id="GO:0006865">
    <property type="term" value="P:amino acid transport"/>
    <property type="evidence" value="ECO:0007669"/>
    <property type="project" value="UniProtKB-KW"/>
</dbReference>
<dbReference type="AlphaFoldDB" id="A0A212ANH3"/>
<dbReference type="SUPFAM" id="SSF53822">
    <property type="entry name" value="Periplasmic binding protein-like I"/>
    <property type="match status" value="1"/>
</dbReference>
<dbReference type="Pfam" id="PF13458">
    <property type="entry name" value="Peripla_BP_6"/>
    <property type="match status" value="1"/>
</dbReference>
<dbReference type="EMBL" id="NIPX01000023">
    <property type="protein sequence ID" value="OWJ82856.1"/>
    <property type="molecule type" value="Genomic_DNA"/>
</dbReference>
<proteinExistence type="inferred from homology"/>
<name>A0A212ANH3_9RHOB</name>
<comment type="similarity">
    <text evidence="1">Belongs to the leucine-binding protein family.</text>
</comment>
<accession>A0A212ANH3</accession>
<dbReference type="STRING" id="366616.CG51_15415"/>
<evidence type="ECO:0000259" key="5">
    <source>
        <dbReference type="Pfam" id="PF13458"/>
    </source>
</evidence>
<dbReference type="OrthoDB" id="5794591at2"/>
<dbReference type="PANTHER" id="PTHR30483:SF6">
    <property type="entry name" value="PERIPLASMIC BINDING PROTEIN OF ABC TRANSPORTER FOR NATURAL AMINO ACIDS"/>
    <property type="match status" value="1"/>
</dbReference>
<dbReference type="EMBL" id="NIPV01000064">
    <property type="protein sequence ID" value="OWJ74447.1"/>
    <property type="molecule type" value="Genomic_DNA"/>
</dbReference>
<dbReference type="Gene3D" id="3.40.50.2300">
    <property type="match status" value="2"/>
</dbReference>
<evidence type="ECO:0000256" key="1">
    <source>
        <dbReference type="ARBA" id="ARBA00010062"/>
    </source>
</evidence>
<dbReference type="InterPro" id="IPR028081">
    <property type="entry name" value="Leu-bd"/>
</dbReference>
<evidence type="ECO:0000313" key="7">
    <source>
        <dbReference type="EMBL" id="OWJ82856.1"/>
    </source>
</evidence>
<dbReference type="InterPro" id="IPR051010">
    <property type="entry name" value="BCAA_transport"/>
</dbReference>
<comment type="caution">
    <text evidence="7">The sequence shown here is derived from an EMBL/GenBank/DDBJ whole genome shotgun (WGS) entry which is preliminary data.</text>
</comment>
<dbReference type="RefSeq" id="WP_035746925.1">
    <property type="nucleotide sequence ID" value="NZ_CALUEG010000031.1"/>
</dbReference>
<keyword evidence="3" id="KW-0813">Transport</keyword>
<evidence type="ECO:0000313" key="8">
    <source>
        <dbReference type="Proteomes" id="UP000196640"/>
    </source>
</evidence>
<evidence type="ECO:0000256" key="3">
    <source>
        <dbReference type="ARBA" id="ARBA00022970"/>
    </source>
</evidence>
<dbReference type="CDD" id="cd06327">
    <property type="entry name" value="PBP1_SBP-like"/>
    <property type="match status" value="1"/>
</dbReference>
<dbReference type="PANTHER" id="PTHR30483">
    <property type="entry name" value="LEUCINE-SPECIFIC-BINDING PROTEIN"/>
    <property type="match status" value="1"/>
</dbReference>
<dbReference type="Proteomes" id="UP000214673">
    <property type="component" value="Unassembled WGS sequence"/>
</dbReference>